<evidence type="ECO:0000256" key="2">
    <source>
        <dbReference type="ARBA" id="ARBA00022475"/>
    </source>
</evidence>
<keyword evidence="2" id="KW-1003">Cell membrane</keyword>
<proteinExistence type="inferred from homology"/>
<dbReference type="Gene3D" id="1.20.1070.10">
    <property type="entry name" value="Rhodopsin 7-helix transmembrane proteins"/>
    <property type="match status" value="1"/>
</dbReference>
<dbReference type="PROSITE" id="PS50262">
    <property type="entry name" value="G_PROTEIN_RECEP_F1_2"/>
    <property type="match status" value="1"/>
</dbReference>
<organism evidence="12">
    <name type="scientific">Capitella teleta</name>
    <name type="common">Polychaete worm</name>
    <dbReference type="NCBI Taxonomy" id="283909"/>
    <lineage>
        <taxon>Eukaryota</taxon>
        <taxon>Metazoa</taxon>
        <taxon>Spiralia</taxon>
        <taxon>Lophotrochozoa</taxon>
        <taxon>Annelida</taxon>
        <taxon>Polychaeta</taxon>
        <taxon>Sedentaria</taxon>
        <taxon>Scolecida</taxon>
        <taxon>Capitellidae</taxon>
        <taxon>Capitella</taxon>
    </lineage>
</organism>
<keyword evidence="3 9" id="KW-0812">Transmembrane</keyword>
<accession>R7TR17</accession>
<comment type="subcellular location">
    <subcellularLocation>
        <location evidence="1">Cell membrane</location>
        <topology evidence="1">Multi-pass membrane protein</topology>
    </subcellularLocation>
</comment>
<dbReference type="PROSITE" id="PS00237">
    <property type="entry name" value="G_PROTEIN_RECEP_F1_1"/>
    <property type="match status" value="1"/>
</dbReference>
<feature type="non-terminal residue" evidence="12">
    <location>
        <position position="290"/>
    </location>
</feature>
<dbReference type="PANTHER" id="PTHR24228">
    <property type="entry name" value="B2 BRADYKININ RECEPTOR/ANGIOTENSIN II RECEPTOR"/>
    <property type="match status" value="1"/>
</dbReference>
<feature type="transmembrane region" description="Helical" evidence="10">
    <location>
        <begin position="6"/>
        <end position="25"/>
    </location>
</feature>
<dbReference type="InterPro" id="IPR000276">
    <property type="entry name" value="GPCR_Rhodpsn"/>
</dbReference>
<feature type="transmembrane region" description="Helical" evidence="10">
    <location>
        <begin position="164"/>
        <end position="189"/>
    </location>
</feature>
<feature type="non-terminal residue" evidence="12">
    <location>
        <position position="1"/>
    </location>
</feature>
<keyword evidence="8 9" id="KW-0807">Transducer</keyword>
<dbReference type="EMBL" id="AMQN01012504">
    <property type="status" value="NOT_ANNOTATED_CDS"/>
    <property type="molecule type" value="Genomic_DNA"/>
</dbReference>
<feature type="transmembrane region" description="Helical" evidence="10">
    <location>
        <begin position="121"/>
        <end position="144"/>
    </location>
</feature>
<evidence type="ECO:0000259" key="11">
    <source>
        <dbReference type="PROSITE" id="PS50262"/>
    </source>
</evidence>
<dbReference type="GO" id="GO:0004930">
    <property type="term" value="F:G protein-coupled receptor activity"/>
    <property type="evidence" value="ECO:0007669"/>
    <property type="project" value="UniProtKB-KW"/>
</dbReference>
<evidence type="ECO:0000256" key="1">
    <source>
        <dbReference type="ARBA" id="ARBA00004651"/>
    </source>
</evidence>
<protein>
    <recommendedName>
        <fullName evidence="11">G-protein coupled receptors family 1 profile domain-containing protein</fullName>
    </recommendedName>
</protein>
<evidence type="ECO:0000313" key="12">
    <source>
        <dbReference type="EMBL" id="ELT93936.1"/>
    </source>
</evidence>
<evidence type="ECO:0000256" key="4">
    <source>
        <dbReference type="ARBA" id="ARBA00022989"/>
    </source>
</evidence>
<feature type="transmembrane region" description="Helical" evidence="10">
    <location>
        <begin position="37"/>
        <end position="60"/>
    </location>
</feature>
<feature type="transmembrane region" description="Helical" evidence="10">
    <location>
        <begin position="257"/>
        <end position="277"/>
    </location>
</feature>
<dbReference type="GO" id="GO:0005886">
    <property type="term" value="C:plasma membrane"/>
    <property type="evidence" value="ECO:0007669"/>
    <property type="project" value="UniProtKB-SubCell"/>
</dbReference>
<evidence type="ECO:0000313" key="14">
    <source>
        <dbReference type="Proteomes" id="UP000014760"/>
    </source>
</evidence>
<dbReference type="CDD" id="cd00637">
    <property type="entry name" value="7tm_classA_rhodopsin-like"/>
    <property type="match status" value="1"/>
</dbReference>
<dbReference type="Pfam" id="PF00001">
    <property type="entry name" value="7tm_1"/>
    <property type="match status" value="1"/>
</dbReference>
<dbReference type="EMBL" id="KB309561">
    <property type="protein sequence ID" value="ELT93936.1"/>
    <property type="molecule type" value="Genomic_DNA"/>
</dbReference>
<feature type="transmembrane region" description="Helical" evidence="10">
    <location>
        <begin position="224"/>
        <end position="245"/>
    </location>
</feature>
<keyword evidence="6 10" id="KW-0472">Membrane</keyword>
<dbReference type="HOGENOM" id="CLU_009579_6_3_1"/>
<evidence type="ECO:0000256" key="5">
    <source>
        <dbReference type="ARBA" id="ARBA00023040"/>
    </source>
</evidence>
<evidence type="ECO:0000313" key="13">
    <source>
        <dbReference type="EnsemblMetazoa" id="CapteP83540"/>
    </source>
</evidence>
<dbReference type="PANTHER" id="PTHR24228:SF75">
    <property type="entry name" value="G-PROTEIN COUPLED RECEPTORS FAMILY 1 PROFILE DOMAIN-CONTAINING PROTEIN"/>
    <property type="match status" value="1"/>
</dbReference>
<keyword evidence="5 9" id="KW-0297">G-protein coupled receptor</keyword>
<evidence type="ECO:0000256" key="3">
    <source>
        <dbReference type="ARBA" id="ARBA00022692"/>
    </source>
</evidence>
<keyword evidence="14" id="KW-1185">Reference proteome</keyword>
<dbReference type="Proteomes" id="UP000014760">
    <property type="component" value="Unassembled WGS sequence"/>
</dbReference>
<name>R7TR17_CAPTE</name>
<dbReference type="EMBL" id="AMQN01012505">
    <property type="status" value="NOT_ANNOTATED_CDS"/>
    <property type="molecule type" value="Genomic_DNA"/>
</dbReference>
<feature type="transmembrane region" description="Helical" evidence="10">
    <location>
        <begin position="80"/>
        <end position="100"/>
    </location>
</feature>
<evidence type="ECO:0000256" key="10">
    <source>
        <dbReference type="SAM" id="Phobius"/>
    </source>
</evidence>
<dbReference type="SUPFAM" id="SSF81321">
    <property type="entry name" value="Family A G protein-coupled receptor-like"/>
    <property type="match status" value="1"/>
</dbReference>
<reference evidence="12 14" key="2">
    <citation type="journal article" date="2013" name="Nature">
        <title>Insights into bilaterian evolution from three spiralian genomes.</title>
        <authorList>
            <person name="Simakov O."/>
            <person name="Marletaz F."/>
            <person name="Cho S.J."/>
            <person name="Edsinger-Gonzales E."/>
            <person name="Havlak P."/>
            <person name="Hellsten U."/>
            <person name="Kuo D.H."/>
            <person name="Larsson T."/>
            <person name="Lv J."/>
            <person name="Arendt D."/>
            <person name="Savage R."/>
            <person name="Osoegawa K."/>
            <person name="de Jong P."/>
            <person name="Grimwood J."/>
            <person name="Chapman J.A."/>
            <person name="Shapiro H."/>
            <person name="Aerts A."/>
            <person name="Otillar R.P."/>
            <person name="Terry A.Y."/>
            <person name="Boore J.L."/>
            <person name="Grigoriev I.V."/>
            <person name="Lindberg D.R."/>
            <person name="Seaver E.C."/>
            <person name="Weisblat D.A."/>
            <person name="Putnam N.H."/>
            <person name="Rokhsar D.S."/>
        </authorList>
    </citation>
    <scope>NUCLEOTIDE SEQUENCE</scope>
    <source>
        <strain evidence="12 14">I ESC-2004</strain>
    </source>
</reference>
<evidence type="ECO:0000256" key="9">
    <source>
        <dbReference type="RuleBase" id="RU000688"/>
    </source>
</evidence>
<gene>
    <name evidence="12" type="ORF">CAPTEDRAFT_83540</name>
</gene>
<dbReference type="InterPro" id="IPR017452">
    <property type="entry name" value="GPCR_Rhodpsn_7TM"/>
</dbReference>
<reference evidence="13" key="3">
    <citation type="submission" date="2015-06" db="UniProtKB">
        <authorList>
            <consortium name="EnsemblMetazoa"/>
        </authorList>
    </citation>
    <scope>IDENTIFICATION</scope>
</reference>
<reference evidence="14" key="1">
    <citation type="submission" date="2012-12" db="EMBL/GenBank/DDBJ databases">
        <authorList>
            <person name="Hellsten U."/>
            <person name="Grimwood J."/>
            <person name="Chapman J.A."/>
            <person name="Shapiro H."/>
            <person name="Aerts A."/>
            <person name="Otillar R.P."/>
            <person name="Terry A.Y."/>
            <person name="Boore J.L."/>
            <person name="Simakov O."/>
            <person name="Marletaz F."/>
            <person name="Cho S.-J."/>
            <person name="Edsinger-Gonzales E."/>
            <person name="Havlak P."/>
            <person name="Kuo D.-H."/>
            <person name="Larsson T."/>
            <person name="Lv J."/>
            <person name="Arendt D."/>
            <person name="Savage R."/>
            <person name="Osoegawa K."/>
            <person name="de Jong P."/>
            <person name="Lindberg D.R."/>
            <person name="Seaver E.C."/>
            <person name="Weisblat D.A."/>
            <person name="Putnam N.H."/>
            <person name="Grigoriev I.V."/>
            <person name="Rokhsar D.S."/>
        </authorList>
    </citation>
    <scope>NUCLEOTIDE SEQUENCE</scope>
    <source>
        <strain evidence="14">I ESC-2004</strain>
    </source>
</reference>
<evidence type="ECO:0000256" key="6">
    <source>
        <dbReference type="ARBA" id="ARBA00023136"/>
    </source>
</evidence>
<keyword evidence="4 10" id="KW-1133">Transmembrane helix</keyword>
<dbReference type="STRING" id="283909.R7TR17"/>
<dbReference type="OMA" id="LSYTMFV"/>
<evidence type="ECO:0000256" key="7">
    <source>
        <dbReference type="ARBA" id="ARBA00023170"/>
    </source>
</evidence>
<sequence>PYLAAVSVALTSGVFGNIFILAMIFSKKNLRPNGYEFMVNLALADLCVTGIADPLCILGKMFNNMIFRWFSERPWLCEAVASFCLTACFCSFLSLCFLSFNRYLYIVHNEVHHRLFSKCRAGIICVLVWVMAFSMEVGNFIGWGNHYFDPKSHQCIWERTASQTYTLFVVASMLIGVTMMLGSYTAIFAKVWKSKTGLLHFSDHMRDSDKSWVGFQQAIIMCRMMFAVVIIFGICWLPYLVVIAWDFTDKLPVWVHLWMTYLAHLHAAINWIIYGFTNPIFGRTIKKIFC</sequence>
<feature type="domain" description="G-protein coupled receptors family 1 profile" evidence="11">
    <location>
        <begin position="16"/>
        <end position="274"/>
    </location>
</feature>
<dbReference type="AlphaFoldDB" id="R7TR17"/>
<evidence type="ECO:0000256" key="8">
    <source>
        <dbReference type="ARBA" id="ARBA00023224"/>
    </source>
</evidence>
<dbReference type="EnsemblMetazoa" id="CapteT83540">
    <property type="protein sequence ID" value="CapteP83540"/>
    <property type="gene ID" value="CapteG83540"/>
</dbReference>
<comment type="similarity">
    <text evidence="9">Belongs to the G-protein coupled receptor 1 family.</text>
</comment>
<dbReference type="OrthoDB" id="10044919at2759"/>
<dbReference type="PRINTS" id="PR00237">
    <property type="entry name" value="GPCRRHODOPSN"/>
</dbReference>
<keyword evidence="7 9" id="KW-0675">Receptor</keyword>